<evidence type="ECO:0000256" key="4">
    <source>
        <dbReference type="ARBA" id="ARBA00023136"/>
    </source>
</evidence>
<protein>
    <recommendedName>
        <fullName evidence="7">Major facilitator superfamily (MFS) profile domain-containing protein</fullName>
    </recommendedName>
</protein>
<evidence type="ECO:0000256" key="3">
    <source>
        <dbReference type="ARBA" id="ARBA00022989"/>
    </source>
</evidence>
<organism evidence="8 9">
    <name type="scientific">Circinella minor</name>
    <dbReference type="NCBI Taxonomy" id="1195481"/>
    <lineage>
        <taxon>Eukaryota</taxon>
        <taxon>Fungi</taxon>
        <taxon>Fungi incertae sedis</taxon>
        <taxon>Mucoromycota</taxon>
        <taxon>Mucoromycotina</taxon>
        <taxon>Mucoromycetes</taxon>
        <taxon>Mucorales</taxon>
        <taxon>Lichtheimiaceae</taxon>
        <taxon>Circinella</taxon>
    </lineage>
</organism>
<feature type="domain" description="Major facilitator superfamily (MFS) profile" evidence="7">
    <location>
        <begin position="1"/>
        <end position="301"/>
    </location>
</feature>
<dbReference type="OrthoDB" id="2256326at2759"/>
<feature type="transmembrane region" description="Helical" evidence="6">
    <location>
        <begin position="85"/>
        <end position="102"/>
    </location>
</feature>
<feature type="transmembrane region" description="Helical" evidence="6">
    <location>
        <begin position="175"/>
        <end position="200"/>
    </location>
</feature>
<feature type="transmembrane region" description="Helical" evidence="6">
    <location>
        <begin position="212"/>
        <end position="230"/>
    </location>
</feature>
<evidence type="ECO:0000259" key="7">
    <source>
        <dbReference type="PROSITE" id="PS50850"/>
    </source>
</evidence>
<comment type="subcellular location">
    <subcellularLocation>
        <location evidence="1">Membrane</location>
        <topology evidence="1">Multi-pass membrane protein</topology>
    </subcellularLocation>
</comment>
<evidence type="ECO:0000256" key="1">
    <source>
        <dbReference type="ARBA" id="ARBA00004141"/>
    </source>
</evidence>
<dbReference type="GO" id="GO:0022857">
    <property type="term" value="F:transmembrane transporter activity"/>
    <property type="evidence" value="ECO:0007669"/>
    <property type="project" value="InterPro"/>
</dbReference>
<dbReference type="Gene3D" id="1.20.1250.20">
    <property type="entry name" value="MFS general substrate transporter like domains"/>
    <property type="match status" value="1"/>
</dbReference>
<evidence type="ECO:0000256" key="6">
    <source>
        <dbReference type="SAM" id="Phobius"/>
    </source>
</evidence>
<proteinExistence type="predicted"/>
<evidence type="ECO:0000256" key="5">
    <source>
        <dbReference type="SAM" id="MobiDB-lite"/>
    </source>
</evidence>
<dbReference type="GO" id="GO:0005886">
    <property type="term" value="C:plasma membrane"/>
    <property type="evidence" value="ECO:0007669"/>
    <property type="project" value="TreeGrafter"/>
</dbReference>
<dbReference type="SUPFAM" id="SSF103473">
    <property type="entry name" value="MFS general substrate transporter"/>
    <property type="match status" value="1"/>
</dbReference>
<dbReference type="PROSITE" id="PS50850">
    <property type="entry name" value="MFS"/>
    <property type="match status" value="1"/>
</dbReference>
<evidence type="ECO:0000313" key="8">
    <source>
        <dbReference type="EMBL" id="KAG2214579.1"/>
    </source>
</evidence>
<evidence type="ECO:0000256" key="2">
    <source>
        <dbReference type="ARBA" id="ARBA00022692"/>
    </source>
</evidence>
<dbReference type="PANTHER" id="PTHR23502:SF5">
    <property type="entry name" value="QUINIDINE RESISTANCE PROTEIN 3"/>
    <property type="match status" value="1"/>
</dbReference>
<feature type="region of interest" description="Disordered" evidence="5">
    <location>
        <begin position="133"/>
        <end position="155"/>
    </location>
</feature>
<keyword evidence="2 6" id="KW-0812">Transmembrane</keyword>
<feature type="transmembrane region" description="Helical" evidence="6">
    <location>
        <begin position="43"/>
        <end position="64"/>
    </location>
</feature>
<feature type="compositionally biased region" description="Basic and acidic residues" evidence="5">
    <location>
        <begin position="145"/>
        <end position="154"/>
    </location>
</feature>
<keyword evidence="9" id="KW-1185">Reference proteome</keyword>
<dbReference type="Pfam" id="PF07690">
    <property type="entry name" value="MFS_1"/>
    <property type="match status" value="1"/>
</dbReference>
<feature type="transmembrane region" description="Helical" evidence="6">
    <location>
        <begin position="108"/>
        <end position="126"/>
    </location>
</feature>
<keyword evidence="3 6" id="KW-1133">Transmembrane helix</keyword>
<accession>A0A8H7RP84</accession>
<keyword evidence="4 6" id="KW-0472">Membrane</keyword>
<dbReference type="Proteomes" id="UP000646827">
    <property type="component" value="Unassembled WGS sequence"/>
</dbReference>
<reference evidence="8 9" key="1">
    <citation type="submission" date="2020-12" db="EMBL/GenBank/DDBJ databases">
        <title>Metabolic potential, ecology and presence of endohyphal bacteria is reflected in genomic diversity of Mucoromycotina.</title>
        <authorList>
            <person name="Muszewska A."/>
            <person name="Okrasinska A."/>
            <person name="Steczkiewicz K."/>
            <person name="Drgas O."/>
            <person name="Orlowska M."/>
            <person name="Perlinska-Lenart U."/>
            <person name="Aleksandrzak-Piekarczyk T."/>
            <person name="Szatraj K."/>
            <person name="Zielenkiewicz U."/>
            <person name="Pilsyk S."/>
            <person name="Malc E."/>
            <person name="Mieczkowski P."/>
            <person name="Kruszewska J.S."/>
            <person name="Biernat P."/>
            <person name="Pawlowska J."/>
        </authorList>
    </citation>
    <scope>NUCLEOTIDE SEQUENCE [LARGE SCALE GENOMIC DNA]</scope>
    <source>
        <strain evidence="8 9">CBS 142.35</strain>
    </source>
</reference>
<feature type="compositionally biased region" description="Polar residues" evidence="5">
    <location>
        <begin position="133"/>
        <end position="144"/>
    </location>
</feature>
<name>A0A8H7RP84_9FUNG</name>
<dbReference type="EMBL" id="JAEPRB010000606">
    <property type="protein sequence ID" value="KAG2214579.1"/>
    <property type="molecule type" value="Genomic_DNA"/>
</dbReference>
<dbReference type="InterPro" id="IPR011701">
    <property type="entry name" value="MFS"/>
</dbReference>
<dbReference type="AlphaFoldDB" id="A0A8H7RP84"/>
<dbReference type="InterPro" id="IPR036259">
    <property type="entry name" value="MFS_trans_sf"/>
</dbReference>
<comment type="caution">
    <text evidence="8">The sequence shown here is derived from an EMBL/GenBank/DDBJ whole genome shotgun (WGS) entry which is preliminary data.</text>
</comment>
<gene>
    <name evidence="8" type="ORF">INT45_002546</name>
</gene>
<sequence length="301" mass="33394">MIKFSSNKTLGRRPVFILSNFFAVAGNIGSALAGNIHTLIGVQVISAVGTAAVSLAYALGVGIISDIFKDHEKGRALSWNAAMNPYSMAVAPLVGGVLTQYFGWRSIFWFFVIAYSLLWIAIVILLPETSNSEQRSDDNAITSYDNEKNKSETTKKKRRIINPFSSLKLLRFPNMLMVCVYLGLIGFTNNVMGISFAWAYSNEYHFTSTLVGFFYLVGLVGNTAGTWLGGCMSDRIYMRRVTKAQENNQEIFPEMRLSQVGVLMAVFSMAGSYITYGWCIEKQVHFSVGIICQAFGKDCLF</sequence>
<dbReference type="PANTHER" id="PTHR23502">
    <property type="entry name" value="MAJOR FACILITATOR SUPERFAMILY"/>
    <property type="match status" value="1"/>
</dbReference>
<evidence type="ECO:0000313" key="9">
    <source>
        <dbReference type="Proteomes" id="UP000646827"/>
    </source>
</evidence>
<dbReference type="InterPro" id="IPR020846">
    <property type="entry name" value="MFS_dom"/>
</dbReference>